<name>X0TYH0_9ZZZZ</name>
<accession>X0TYH0</accession>
<proteinExistence type="predicted"/>
<gene>
    <name evidence="1" type="ORF">S01H1_22824</name>
</gene>
<evidence type="ECO:0000313" key="1">
    <source>
        <dbReference type="EMBL" id="GAF92186.1"/>
    </source>
</evidence>
<reference evidence="1" key="1">
    <citation type="journal article" date="2014" name="Front. Microbiol.">
        <title>High frequency of phylogenetically diverse reductive dehalogenase-homologous genes in deep subseafloor sedimentary metagenomes.</title>
        <authorList>
            <person name="Kawai M."/>
            <person name="Futagami T."/>
            <person name="Toyoda A."/>
            <person name="Takaki Y."/>
            <person name="Nishi S."/>
            <person name="Hori S."/>
            <person name="Arai W."/>
            <person name="Tsubouchi T."/>
            <person name="Morono Y."/>
            <person name="Uchiyama I."/>
            <person name="Ito T."/>
            <person name="Fujiyama A."/>
            <person name="Inagaki F."/>
            <person name="Takami H."/>
        </authorList>
    </citation>
    <scope>NUCLEOTIDE SEQUENCE</scope>
    <source>
        <strain evidence="1">Expedition CK06-06</strain>
    </source>
</reference>
<dbReference type="EMBL" id="BARS01012981">
    <property type="protein sequence ID" value="GAF92186.1"/>
    <property type="molecule type" value="Genomic_DNA"/>
</dbReference>
<sequence length="87" mass="9479">VKLRTHLGKSLHLSEQGKIKPQFRRDLFHGAGLGVSAYPADADPNIDSGSYAAQEKVPLQIDLAVGYGNDIRGDISRDLSFEGLDDR</sequence>
<feature type="non-terminal residue" evidence="1">
    <location>
        <position position="1"/>
    </location>
</feature>
<dbReference type="AntiFam" id="ANF00063">
    <property type="entry name" value="Antisense to ATP synthase alpha subunit"/>
</dbReference>
<protein>
    <submittedName>
        <fullName evidence="1">Uncharacterized protein</fullName>
    </submittedName>
</protein>
<organism evidence="1">
    <name type="scientific">marine sediment metagenome</name>
    <dbReference type="NCBI Taxonomy" id="412755"/>
    <lineage>
        <taxon>unclassified sequences</taxon>
        <taxon>metagenomes</taxon>
        <taxon>ecological metagenomes</taxon>
    </lineage>
</organism>
<comment type="caution">
    <text evidence="1">The sequence shown here is derived from an EMBL/GenBank/DDBJ whole genome shotgun (WGS) entry which is preliminary data.</text>
</comment>
<dbReference type="AlphaFoldDB" id="X0TYH0"/>